<name>A0A4U8TM19_9HELI</name>
<feature type="chain" id="PRO_5020359489" description="Outer membrane beta-barrel protein" evidence="1">
    <location>
        <begin position="22"/>
        <end position="241"/>
    </location>
</feature>
<sequence>MKYLRKIFLGCSLFGAVCAYASEATDSLKVGLGGMYGLYQIDNQDDVTKNALGYITLDGRETFANKRFFALAGGELIGIGATKAKGGKNEGAYWYDYGIKLGINIASQANPIFVNVAYTYHSSRLDSVAKYFRTGLHTAGLDLHGFINRGGKTTYEYNVGYHYVFHGYHYLDETRSGINDYSYVIRGSVGFAYELSPRIAYFMNLKAKYFDIAASHNNTGTFFHPATKHLVGQVELGLQFF</sequence>
<organism evidence="2 3">
    <name type="scientific">Helicobacter japonicus</name>
    <dbReference type="NCBI Taxonomy" id="425400"/>
    <lineage>
        <taxon>Bacteria</taxon>
        <taxon>Pseudomonadati</taxon>
        <taxon>Campylobacterota</taxon>
        <taxon>Epsilonproteobacteria</taxon>
        <taxon>Campylobacterales</taxon>
        <taxon>Helicobacteraceae</taxon>
        <taxon>Helicobacter</taxon>
    </lineage>
</organism>
<proteinExistence type="predicted"/>
<reference evidence="2 3" key="1">
    <citation type="journal article" date="2014" name="Genome Announc.">
        <title>Draft genome sequences of eight enterohepatic helicobacter species isolated from both laboratory and wild rodents.</title>
        <authorList>
            <person name="Sheh A."/>
            <person name="Shen Z."/>
            <person name="Fox J.G."/>
        </authorList>
    </citation>
    <scope>NUCLEOTIDE SEQUENCE [LARGE SCALE GENOMIC DNA]</scope>
    <source>
        <strain evidence="2 3">MIT 01-6451</strain>
    </source>
</reference>
<gene>
    <name evidence="2" type="ORF">LS65_007035</name>
</gene>
<accession>A0A4U8TM19</accession>
<feature type="signal peptide" evidence="1">
    <location>
        <begin position="1"/>
        <end position="21"/>
    </location>
</feature>
<dbReference type="OrthoDB" id="9852813at2"/>
<keyword evidence="1" id="KW-0732">Signal</keyword>
<evidence type="ECO:0000313" key="3">
    <source>
        <dbReference type="Proteomes" id="UP000029707"/>
    </source>
</evidence>
<dbReference type="Proteomes" id="UP000029707">
    <property type="component" value="Unassembled WGS sequence"/>
</dbReference>
<evidence type="ECO:0000313" key="2">
    <source>
        <dbReference type="EMBL" id="TLE01056.1"/>
    </source>
</evidence>
<evidence type="ECO:0008006" key="4">
    <source>
        <dbReference type="Google" id="ProtNLM"/>
    </source>
</evidence>
<dbReference type="RefSeq" id="WP_138129810.1">
    <property type="nucleotide sequence ID" value="NZ_JRMQ02000009.1"/>
</dbReference>
<evidence type="ECO:0000256" key="1">
    <source>
        <dbReference type="SAM" id="SignalP"/>
    </source>
</evidence>
<protein>
    <recommendedName>
        <fullName evidence="4">Outer membrane beta-barrel protein</fullName>
    </recommendedName>
</protein>
<dbReference type="STRING" id="425400.LS65_10555"/>
<dbReference type="AlphaFoldDB" id="A0A4U8TM19"/>
<dbReference type="EMBL" id="JRMQ02000009">
    <property type="protein sequence ID" value="TLE01056.1"/>
    <property type="molecule type" value="Genomic_DNA"/>
</dbReference>
<keyword evidence="3" id="KW-1185">Reference proteome</keyword>
<comment type="caution">
    <text evidence="2">The sequence shown here is derived from an EMBL/GenBank/DDBJ whole genome shotgun (WGS) entry which is preliminary data.</text>
</comment>